<sequence length="118" mass="13862">MAFYFSNKLSVEIEDKQYTIDLSTNKVIEAINEIRNKSIVIAQIKEPELNDIQNYVESMQNFIEELLGKQSFEKIFKDRVIDFNNIAELVQYLLAEIEKFKIQKLNKIVDSNTPEKLN</sequence>
<dbReference type="STRING" id="118967.SAMN02745191_1006"/>
<dbReference type="RefSeq" id="WP_078711430.1">
    <property type="nucleotide sequence ID" value="NZ_FUWY01000002.1"/>
</dbReference>
<dbReference type="AlphaFoldDB" id="A0A1T4LQR2"/>
<keyword evidence="2" id="KW-1185">Reference proteome</keyword>
<evidence type="ECO:0000313" key="2">
    <source>
        <dbReference type="Proteomes" id="UP000243297"/>
    </source>
</evidence>
<protein>
    <submittedName>
        <fullName evidence="1">Uncharacterized protein</fullName>
    </submittedName>
</protein>
<evidence type="ECO:0000313" key="1">
    <source>
        <dbReference type="EMBL" id="SJZ56966.1"/>
    </source>
</evidence>
<gene>
    <name evidence="1" type="ORF">SAMN02745191_1006</name>
</gene>
<dbReference type="OrthoDB" id="3174273at2"/>
<organism evidence="1 2">
    <name type="scientific">Anaerorhabdus furcosa</name>
    <dbReference type="NCBI Taxonomy" id="118967"/>
    <lineage>
        <taxon>Bacteria</taxon>
        <taxon>Bacillati</taxon>
        <taxon>Bacillota</taxon>
        <taxon>Erysipelotrichia</taxon>
        <taxon>Erysipelotrichales</taxon>
        <taxon>Erysipelotrichaceae</taxon>
        <taxon>Anaerorhabdus</taxon>
    </lineage>
</organism>
<accession>A0A1T4LQR2</accession>
<name>A0A1T4LQR2_9FIRM</name>
<proteinExistence type="predicted"/>
<dbReference type="Proteomes" id="UP000243297">
    <property type="component" value="Unassembled WGS sequence"/>
</dbReference>
<reference evidence="2" key="1">
    <citation type="submission" date="2017-02" db="EMBL/GenBank/DDBJ databases">
        <authorList>
            <person name="Varghese N."/>
            <person name="Submissions S."/>
        </authorList>
    </citation>
    <scope>NUCLEOTIDE SEQUENCE [LARGE SCALE GENOMIC DNA]</scope>
    <source>
        <strain evidence="2">ATCC 25662</strain>
    </source>
</reference>
<dbReference type="EMBL" id="FUWY01000002">
    <property type="protein sequence ID" value="SJZ56966.1"/>
    <property type="molecule type" value="Genomic_DNA"/>
</dbReference>